<evidence type="ECO:0000256" key="4">
    <source>
        <dbReference type="ARBA" id="ARBA00022806"/>
    </source>
</evidence>
<reference evidence="15" key="2">
    <citation type="submission" date="2015-08" db="UniProtKB">
        <authorList>
            <consortium name="WormBaseParasite"/>
        </authorList>
    </citation>
    <scope>IDENTIFICATION</scope>
</reference>
<accession>A0A0K0FKW9</accession>
<dbReference type="InterPro" id="IPR001650">
    <property type="entry name" value="Helicase_C-like"/>
</dbReference>
<feature type="domain" description="DEAD-box RNA helicase Q" evidence="13">
    <location>
        <begin position="4"/>
        <end position="32"/>
    </location>
</feature>
<evidence type="ECO:0000256" key="1">
    <source>
        <dbReference type="ARBA" id="ARBA00012552"/>
    </source>
</evidence>
<evidence type="ECO:0000256" key="8">
    <source>
        <dbReference type="ARBA" id="ARBA00047984"/>
    </source>
</evidence>
<dbReference type="Gene3D" id="3.40.50.300">
    <property type="entry name" value="P-loop containing nucleotide triphosphate hydrolases"/>
    <property type="match status" value="2"/>
</dbReference>
<comment type="catalytic activity">
    <reaction evidence="8">
        <text>ATP + H2O = ADP + phosphate + H(+)</text>
        <dbReference type="Rhea" id="RHEA:13065"/>
        <dbReference type="ChEBI" id="CHEBI:15377"/>
        <dbReference type="ChEBI" id="CHEBI:15378"/>
        <dbReference type="ChEBI" id="CHEBI:30616"/>
        <dbReference type="ChEBI" id="CHEBI:43474"/>
        <dbReference type="ChEBI" id="CHEBI:456216"/>
        <dbReference type="EC" id="3.6.4.13"/>
    </reaction>
</comment>
<evidence type="ECO:0000256" key="3">
    <source>
        <dbReference type="ARBA" id="ARBA00022801"/>
    </source>
</evidence>
<dbReference type="CDD" id="cd18787">
    <property type="entry name" value="SF2_C_DEAD"/>
    <property type="match status" value="1"/>
</dbReference>
<dbReference type="PANTHER" id="PTHR47959:SF21">
    <property type="entry name" value="DEAD-BOX HELICASE 56"/>
    <property type="match status" value="1"/>
</dbReference>
<dbReference type="PROSITE" id="PS51195">
    <property type="entry name" value="Q_MOTIF"/>
    <property type="match status" value="1"/>
</dbReference>
<evidence type="ECO:0000259" key="13">
    <source>
        <dbReference type="PROSITE" id="PS51195"/>
    </source>
</evidence>
<feature type="domain" description="Helicase ATP-binding" evidence="11">
    <location>
        <begin position="35"/>
        <end position="212"/>
    </location>
</feature>
<dbReference type="Pfam" id="PF00271">
    <property type="entry name" value="Helicase_C"/>
    <property type="match status" value="1"/>
</dbReference>
<organism evidence="14 15">
    <name type="scientific">Strongyloides venezuelensis</name>
    <name type="common">Threadworm</name>
    <dbReference type="NCBI Taxonomy" id="75913"/>
    <lineage>
        <taxon>Eukaryota</taxon>
        <taxon>Metazoa</taxon>
        <taxon>Ecdysozoa</taxon>
        <taxon>Nematoda</taxon>
        <taxon>Chromadorea</taxon>
        <taxon>Rhabditida</taxon>
        <taxon>Tylenchina</taxon>
        <taxon>Panagrolaimomorpha</taxon>
        <taxon>Strongyloidoidea</taxon>
        <taxon>Strongyloididae</taxon>
        <taxon>Strongyloides</taxon>
    </lineage>
</organism>
<evidence type="ECO:0000256" key="2">
    <source>
        <dbReference type="ARBA" id="ARBA00022741"/>
    </source>
</evidence>
<dbReference type="InterPro" id="IPR050079">
    <property type="entry name" value="DEAD_box_RNA_helicase"/>
</dbReference>
<evidence type="ECO:0000256" key="6">
    <source>
        <dbReference type="ARBA" id="ARBA00022884"/>
    </source>
</evidence>
<protein>
    <recommendedName>
        <fullName evidence="1">RNA helicase</fullName>
        <ecNumber evidence="1">3.6.4.13</ecNumber>
    </recommendedName>
</protein>
<dbReference type="AlphaFoldDB" id="A0A0K0FKW9"/>
<feature type="region of interest" description="Disordered" evidence="10">
    <location>
        <begin position="509"/>
        <end position="538"/>
    </location>
</feature>
<proteinExistence type="inferred from homology"/>
<evidence type="ECO:0000256" key="10">
    <source>
        <dbReference type="SAM" id="MobiDB-lite"/>
    </source>
</evidence>
<dbReference type="SMART" id="SM00487">
    <property type="entry name" value="DEXDc"/>
    <property type="match status" value="1"/>
</dbReference>
<keyword evidence="3" id="KW-0378">Hydrolase</keyword>
<feature type="short sequence motif" description="Q motif" evidence="9">
    <location>
        <begin position="4"/>
        <end position="32"/>
    </location>
</feature>
<dbReference type="Pfam" id="PF00270">
    <property type="entry name" value="DEAD"/>
    <property type="match status" value="1"/>
</dbReference>
<feature type="region of interest" description="Disordered" evidence="10">
    <location>
        <begin position="320"/>
        <end position="340"/>
    </location>
</feature>
<keyword evidence="4" id="KW-0347">Helicase</keyword>
<dbReference type="InterPro" id="IPR014014">
    <property type="entry name" value="RNA_helicase_DEAD_Q_motif"/>
</dbReference>
<evidence type="ECO:0000259" key="12">
    <source>
        <dbReference type="PROSITE" id="PS51194"/>
    </source>
</evidence>
<evidence type="ECO:0000256" key="7">
    <source>
        <dbReference type="ARBA" id="ARBA00038041"/>
    </source>
</evidence>
<keyword evidence="2" id="KW-0547">Nucleotide-binding</keyword>
<name>A0A0K0FKW9_STRVS</name>
<evidence type="ECO:0000259" key="11">
    <source>
        <dbReference type="PROSITE" id="PS51192"/>
    </source>
</evidence>
<dbReference type="InterPro" id="IPR027417">
    <property type="entry name" value="P-loop_NTPase"/>
</dbReference>
<dbReference type="Proteomes" id="UP000035680">
    <property type="component" value="Unassembled WGS sequence"/>
</dbReference>
<dbReference type="GO" id="GO:0003724">
    <property type="term" value="F:RNA helicase activity"/>
    <property type="evidence" value="ECO:0007669"/>
    <property type="project" value="UniProtKB-EC"/>
</dbReference>
<dbReference type="EC" id="3.6.4.13" evidence="1"/>
<keyword evidence="5" id="KW-0067">ATP-binding</keyword>
<keyword evidence="6" id="KW-0694">RNA-binding</keyword>
<dbReference type="GO" id="GO:0005524">
    <property type="term" value="F:ATP binding"/>
    <property type="evidence" value="ECO:0007669"/>
    <property type="project" value="UniProtKB-KW"/>
</dbReference>
<dbReference type="SUPFAM" id="SSF52540">
    <property type="entry name" value="P-loop containing nucleoside triphosphate hydrolases"/>
    <property type="match status" value="2"/>
</dbReference>
<dbReference type="STRING" id="75913.A0A0K0FKW9"/>
<evidence type="ECO:0000313" key="15">
    <source>
        <dbReference type="WBParaSite" id="SVE_0968300.1"/>
    </source>
</evidence>
<dbReference type="PANTHER" id="PTHR47959">
    <property type="entry name" value="ATP-DEPENDENT RNA HELICASE RHLE-RELATED"/>
    <property type="match status" value="1"/>
</dbReference>
<dbReference type="WBParaSite" id="SVE_0968300.1">
    <property type="protein sequence ID" value="SVE_0968300.1"/>
    <property type="gene ID" value="SVE_0968300"/>
</dbReference>
<reference evidence="14" key="1">
    <citation type="submission" date="2014-07" db="EMBL/GenBank/DDBJ databases">
        <authorList>
            <person name="Martin A.A"/>
            <person name="De Silva N."/>
        </authorList>
    </citation>
    <scope>NUCLEOTIDE SEQUENCE</scope>
</reference>
<dbReference type="InterPro" id="IPR011545">
    <property type="entry name" value="DEAD/DEAH_box_helicase_dom"/>
</dbReference>
<evidence type="ECO:0000256" key="5">
    <source>
        <dbReference type="ARBA" id="ARBA00022840"/>
    </source>
</evidence>
<dbReference type="GO" id="GO:0005829">
    <property type="term" value="C:cytosol"/>
    <property type="evidence" value="ECO:0007669"/>
    <property type="project" value="TreeGrafter"/>
</dbReference>
<keyword evidence="14" id="KW-1185">Reference proteome</keyword>
<dbReference type="SMART" id="SM00490">
    <property type="entry name" value="HELICc"/>
    <property type="match status" value="1"/>
</dbReference>
<dbReference type="InterPro" id="IPR014001">
    <property type="entry name" value="Helicase_ATP-bd"/>
</dbReference>
<evidence type="ECO:0000256" key="9">
    <source>
        <dbReference type="PROSITE-ProRule" id="PRU00552"/>
    </source>
</evidence>
<dbReference type="PROSITE" id="PS51192">
    <property type="entry name" value="HELICASE_ATP_BIND_1"/>
    <property type="match status" value="1"/>
</dbReference>
<feature type="domain" description="Helicase C-terminal" evidence="12">
    <location>
        <begin position="225"/>
        <end position="424"/>
    </location>
</feature>
<dbReference type="GO" id="GO:0003723">
    <property type="term" value="F:RNA binding"/>
    <property type="evidence" value="ECO:0007669"/>
    <property type="project" value="UniProtKB-KW"/>
</dbReference>
<dbReference type="GO" id="GO:0016787">
    <property type="term" value="F:hydrolase activity"/>
    <property type="evidence" value="ECO:0007669"/>
    <property type="project" value="UniProtKB-KW"/>
</dbReference>
<dbReference type="PROSITE" id="PS51194">
    <property type="entry name" value="HELICASE_CTER"/>
    <property type="match status" value="1"/>
</dbReference>
<evidence type="ECO:0000313" key="14">
    <source>
        <dbReference type="Proteomes" id="UP000035680"/>
    </source>
</evidence>
<comment type="similarity">
    <text evidence="7">Belongs to the DEAD box helicase family. DDX56/DBP9 subfamily.</text>
</comment>
<sequence length="552" mass="62564">MGEKKFKDFYFEERLLKAIANCGWKKPTQIQESVIPLILEEKNVIARAHTGTGKTGAFLLPIIQKIVQATSANADESSGLCAIVIVPTKELSAQIFNLLSKLISTFPFIQAGNLAELNDEKQKIFLENEYDIIISTPSRLTSAFVLKPKLLRNVRYVVLDEADLLFTFGYKEDLMLIKKKLPKKYQTIMTSATISDDLTEIKKILLTGPVLSVKLKEDLLPSSDQLTQYKINCNTEEEKFTVIISMLKLKLMQGKSIFFVSSVDRCYRLQIFLQCFKIPSCVLNPEMPANSRFNIIQKFNEGQFSYIIATDCKDLDQENLDNEEIKKPKRSKGISGSKYDNESGVSRGIDFHHVSNVINFDFPPNLDVYIHRVGRTARGFNKGTAISFVLPEENATFEKISNEISESMGENVITPYEIRMKDLDSFLLRTREALSGCTKGVIRETRLAEIKREILNSRKLESYFSQNSKDLAIIEQNKSLRKVKVQTETLHAVTDYMVPPALRGLNLESSTFGSSQGRHRNDISGIRSSFKNKGRKRKFSKVGKKKVDPLAF</sequence>